<dbReference type="EMBL" id="LN831790">
    <property type="protein sequence ID" value="CQR61008.1"/>
    <property type="molecule type" value="Genomic_DNA"/>
</dbReference>
<feature type="region of interest" description="Disordered" evidence="1">
    <location>
        <begin position="16"/>
        <end position="45"/>
    </location>
</feature>
<protein>
    <submittedName>
        <fullName evidence="2">Uncharacterized protein</fullName>
    </submittedName>
</protein>
<evidence type="ECO:0000256" key="1">
    <source>
        <dbReference type="SAM" id="MobiDB-lite"/>
    </source>
</evidence>
<sequence length="74" mass="7997">MFRQVPFHPVRQVGFIEKRGVHSEGSQHGQAETARGFGPPADGAAPANCAFDTDPQMECGHIQIQVEARLPTLA</sequence>
<dbReference type="KEGG" id="sle:sle_15460"/>
<dbReference type="EMBL" id="LFEH01000059">
    <property type="protein sequence ID" value="KMS78168.1"/>
    <property type="molecule type" value="Genomic_DNA"/>
</dbReference>
<reference evidence="3 5" key="2">
    <citation type="submission" date="2015-06" db="EMBL/GenBank/DDBJ databases">
        <title>Draft genome sequence of Streptomyces leeuwenhoekii C58, which produces the novel lasso peptide, chaxapeptin.</title>
        <authorList>
            <person name="Yi Y."/>
            <person name="Hai D."/>
            <person name="Jaspars M."/>
            <person name="Sheng H."/>
            <person name="Rateb M.E."/>
            <person name="Bull A."/>
            <person name="Goodfellow M."/>
            <person name="Asenjo J.A."/>
            <person name="Ebel R."/>
        </authorList>
    </citation>
    <scope>NUCLEOTIDE SEQUENCE [LARGE SCALE GENOMIC DNA]</scope>
    <source>
        <strain evidence="3 5">C58</strain>
    </source>
</reference>
<accession>A0A0F7VQY0</accession>
<name>A0A0F7VQY0_STRLW</name>
<organism evidence="2 4">
    <name type="scientific">Streptomyces leeuwenhoekii</name>
    <dbReference type="NCBI Taxonomy" id="1437453"/>
    <lineage>
        <taxon>Bacteria</taxon>
        <taxon>Bacillati</taxon>
        <taxon>Actinomycetota</taxon>
        <taxon>Actinomycetes</taxon>
        <taxon>Kitasatosporales</taxon>
        <taxon>Streptomycetaceae</taxon>
        <taxon>Streptomyces</taxon>
    </lineage>
</organism>
<evidence type="ECO:0000313" key="2">
    <source>
        <dbReference type="EMBL" id="CQR61008.1"/>
    </source>
</evidence>
<dbReference type="AlphaFoldDB" id="A0A0F7VQY0"/>
<evidence type="ECO:0000313" key="3">
    <source>
        <dbReference type="EMBL" id="KMS78168.1"/>
    </source>
</evidence>
<evidence type="ECO:0000313" key="5">
    <source>
        <dbReference type="Proteomes" id="UP000037274"/>
    </source>
</evidence>
<dbReference type="Proteomes" id="UP000037274">
    <property type="component" value="Unassembled WGS sequence"/>
</dbReference>
<dbReference type="Proteomes" id="UP000035016">
    <property type="component" value="Chromosome Chromosome"/>
</dbReference>
<gene>
    <name evidence="2" type="primary">sle_15460</name>
    <name evidence="3" type="ORF">ACH49_17260</name>
</gene>
<proteinExistence type="predicted"/>
<feature type="compositionally biased region" description="Low complexity" evidence="1">
    <location>
        <begin position="34"/>
        <end position="45"/>
    </location>
</feature>
<keyword evidence="5" id="KW-1185">Reference proteome</keyword>
<dbReference type="RefSeq" id="WP_029387021.1">
    <property type="nucleotide sequence ID" value="NZ_AZSD01000494.1"/>
</dbReference>
<reference evidence="2 4" key="1">
    <citation type="submission" date="2015-02" db="EMBL/GenBank/DDBJ databases">
        <authorList>
            <person name="Gomez-Escribano P.J."/>
        </authorList>
    </citation>
    <scope>NUCLEOTIDE SEQUENCE [LARGE SCALE GENOMIC DNA]</scope>
    <source>
        <strain evidence="2">C34</strain>
        <strain evidence="4">C34 (DSM 42122 / NRRL B-24963)</strain>
    </source>
</reference>
<evidence type="ECO:0000313" key="4">
    <source>
        <dbReference type="Proteomes" id="UP000035016"/>
    </source>
</evidence>
<dbReference type="PATRIC" id="fig|1437453.5.peg.5138"/>